<keyword evidence="1" id="KW-1133">Transmembrane helix</keyword>
<evidence type="ECO:0000313" key="2">
    <source>
        <dbReference type="EMBL" id="MCW6510873.1"/>
    </source>
</evidence>
<dbReference type="Proteomes" id="UP001165667">
    <property type="component" value="Unassembled WGS sequence"/>
</dbReference>
<comment type="caution">
    <text evidence="2">The sequence shown here is derived from an EMBL/GenBank/DDBJ whole genome shotgun (WGS) entry which is preliminary data.</text>
</comment>
<dbReference type="RefSeq" id="WP_282587250.1">
    <property type="nucleotide sequence ID" value="NZ_JAMOIM010000019.1"/>
</dbReference>
<name>A0AA41Z131_9HYPH</name>
<reference evidence="2" key="1">
    <citation type="submission" date="2022-05" db="EMBL/GenBank/DDBJ databases">
        <authorList>
            <person name="Pankratov T."/>
        </authorList>
    </citation>
    <scope>NUCLEOTIDE SEQUENCE</scope>
    <source>
        <strain evidence="2">BP6-180914</strain>
    </source>
</reference>
<keyword evidence="3" id="KW-1185">Reference proteome</keyword>
<keyword evidence="1" id="KW-0812">Transmembrane</keyword>
<protein>
    <submittedName>
        <fullName evidence="2">Uncharacterized protein</fullName>
    </submittedName>
</protein>
<feature type="transmembrane region" description="Helical" evidence="1">
    <location>
        <begin position="31"/>
        <end position="50"/>
    </location>
</feature>
<dbReference type="AlphaFoldDB" id="A0AA41Z131"/>
<evidence type="ECO:0000256" key="1">
    <source>
        <dbReference type="SAM" id="Phobius"/>
    </source>
</evidence>
<keyword evidence="1" id="KW-0472">Membrane</keyword>
<accession>A0AA41Z131</accession>
<sequence length="54" mass="5892">MAIAELPVLQYALSRTARHADAVSTLKVLRLAKMIGGVVPLFGLLGFFFLQLPH</sequence>
<dbReference type="EMBL" id="JAMOIM010000019">
    <property type="protein sequence ID" value="MCW6510873.1"/>
    <property type="molecule type" value="Genomic_DNA"/>
</dbReference>
<gene>
    <name evidence="2" type="ORF">M8523_22950</name>
</gene>
<evidence type="ECO:0000313" key="3">
    <source>
        <dbReference type="Proteomes" id="UP001165667"/>
    </source>
</evidence>
<organism evidence="2 3">
    <name type="scientific">Lichenifustis flavocetrariae</name>
    <dbReference type="NCBI Taxonomy" id="2949735"/>
    <lineage>
        <taxon>Bacteria</taxon>
        <taxon>Pseudomonadati</taxon>
        <taxon>Pseudomonadota</taxon>
        <taxon>Alphaproteobacteria</taxon>
        <taxon>Hyphomicrobiales</taxon>
        <taxon>Lichenihabitantaceae</taxon>
        <taxon>Lichenifustis</taxon>
    </lineage>
</organism>
<proteinExistence type="predicted"/>